<evidence type="ECO:0000256" key="1">
    <source>
        <dbReference type="SAM" id="SignalP"/>
    </source>
</evidence>
<protein>
    <recommendedName>
        <fullName evidence="4">Lipoprotein</fullName>
    </recommendedName>
</protein>
<sequence>MRLTMLAIPALVLGACTTPPQTSVAAIGSTEPAIEPHFSFDVPMDPGQIRCSSLSNSVALEAAVQWTIGQARAGVLAGRDAEIPGEGDLAQIFAAYCAQNPNNTVRAAAIHWGLAS</sequence>
<evidence type="ECO:0008006" key="4">
    <source>
        <dbReference type="Google" id="ProtNLM"/>
    </source>
</evidence>
<dbReference type="AlphaFoldDB" id="A0A238K546"/>
<dbReference type="OrthoDB" id="7869254at2"/>
<dbReference type="EMBL" id="FXYD01000002">
    <property type="protein sequence ID" value="SMX38031.1"/>
    <property type="molecule type" value="Genomic_DNA"/>
</dbReference>
<evidence type="ECO:0000313" key="2">
    <source>
        <dbReference type="EMBL" id="SMX38031.1"/>
    </source>
</evidence>
<keyword evidence="1" id="KW-0732">Signal</keyword>
<dbReference type="PROSITE" id="PS51257">
    <property type="entry name" value="PROKAR_LIPOPROTEIN"/>
    <property type="match status" value="1"/>
</dbReference>
<proteinExistence type="predicted"/>
<name>A0A238K546_9RHOB</name>
<feature type="chain" id="PRO_5012714787" description="Lipoprotein" evidence="1">
    <location>
        <begin position="26"/>
        <end position="116"/>
    </location>
</feature>
<dbReference type="RefSeq" id="WP_093996038.1">
    <property type="nucleotide sequence ID" value="NZ_FXYD01000002.1"/>
</dbReference>
<dbReference type="Proteomes" id="UP000203464">
    <property type="component" value="Unassembled WGS sequence"/>
</dbReference>
<feature type="signal peptide" evidence="1">
    <location>
        <begin position="1"/>
        <end position="25"/>
    </location>
</feature>
<evidence type="ECO:0000313" key="3">
    <source>
        <dbReference type="Proteomes" id="UP000203464"/>
    </source>
</evidence>
<organism evidence="2 3">
    <name type="scientific">Octadecabacter ascidiaceicola</name>
    <dbReference type="NCBI Taxonomy" id="1655543"/>
    <lineage>
        <taxon>Bacteria</taxon>
        <taxon>Pseudomonadati</taxon>
        <taxon>Pseudomonadota</taxon>
        <taxon>Alphaproteobacteria</taxon>
        <taxon>Rhodobacterales</taxon>
        <taxon>Roseobacteraceae</taxon>
        <taxon>Octadecabacter</taxon>
    </lineage>
</organism>
<reference evidence="3" key="1">
    <citation type="submission" date="2017-05" db="EMBL/GenBank/DDBJ databases">
        <authorList>
            <person name="Rodrigo-Torres L."/>
            <person name="Arahal R. D."/>
            <person name="Lucena T."/>
        </authorList>
    </citation>
    <scope>NUCLEOTIDE SEQUENCE [LARGE SCALE GENOMIC DNA]</scope>
    <source>
        <strain evidence="3">CECT 8868</strain>
    </source>
</reference>
<keyword evidence="3" id="KW-1185">Reference proteome</keyword>
<gene>
    <name evidence="2" type="ORF">OCA8868_01648</name>
</gene>
<accession>A0A238K546</accession>